<dbReference type="InterPro" id="IPR051014">
    <property type="entry name" value="Cation_Transport_ATPase_IB"/>
</dbReference>
<evidence type="ECO:0000256" key="2">
    <source>
        <dbReference type="ARBA" id="ARBA00006024"/>
    </source>
</evidence>
<feature type="transmembrane region" description="Helical" evidence="8">
    <location>
        <begin position="12"/>
        <end position="33"/>
    </location>
</feature>
<comment type="similarity">
    <text evidence="2 8">Belongs to the cation transport ATPase (P-type) (TC 3.A.3) family. Type IB subfamily.</text>
</comment>
<proteinExistence type="inferred from homology"/>
<organism evidence="10 11">
    <name type="scientific">Blastopirellula marina</name>
    <dbReference type="NCBI Taxonomy" id="124"/>
    <lineage>
        <taxon>Bacteria</taxon>
        <taxon>Pseudomonadati</taxon>
        <taxon>Planctomycetota</taxon>
        <taxon>Planctomycetia</taxon>
        <taxon>Pirellulales</taxon>
        <taxon>Pirellulaceae</taxon>
        <taxon>Blastopirellula</taxon>
    </lineage>
</organism>
<protein>
    <recommendedName>
        <fullName evidence="6">P-type Zn(2+) transporter</fullName>
        <ecNumber evidence="6">7.2.2.12</ecNumber>
    </recommendedName>
</protein>
<dbReference type="InterPro" id="IPR036412">
    <property type="entry name" value="HAD-like_sf"/>
</dbReference>
<dbReference type="SUPFAM" id="SSF56784">
    <property type="entry name" value="HAD-like"/>
    <property type="match status" value="1"/>
</dbReference>
<dbReference type="GO" id="GO:0016887">
    <property type="term" value="F:ATP hydrolysis activity"/>
    <property type="evidence" value="ECO:0007669"/>
    <property type="project" value="InterPro"/>
</dbReference>
<keyword evidence="8" id="KW-0067">ATP-binding</keyword>
<dbReference type="NCBIfam" id="TIGR01494">
    <property type="entry name" value="ATPase_P-type"/>
    <property type="match status" value="1"/>
</dbReference>
<sequence length="625" mass="67474">MLNLSRWWDRRHLAIAIFTVVSITLYLLLRFAWGAEESTARWFLWASLGVGGGPLVAELTIRLVRGQFGSDLLAGISIVTSVLLGEYLAGTLVVLMLSGGEALEAFAVRKASSVLDALARRMPSIAHKQTESGISDIPIQEIQIDDVLVVFPHDICPVDGVVIDGHGSMDEAYLTGEPYRVSKSVGSDVLSGAINGEAALSIRSVRLPSDSRYARIMEVMQQSQQQRPQLRRLGDLLGAYYTPLAVAIALVAWFLSGEVVRFLAVLVIATPCPLLIAIPVAIIGSISLAARHSIIIRDPAVLERIDRCRTMIFDKTGTLTYGEPKLVEQHVDPGFPPEEVLRLSASLEKYSKHPLSTAIIKAAESSQLTLLPADSVQERPGEGLLGTVDNRQIQVTSAKKLMLAQPDLRIDVPPSTGGLECVVVIDGKYAATYRFRDEPRREGAAFVGHLAPKHGFEKVMLLSGDRFSEVEYLGQRVGITELHAGKSPEEKLAIVREETARAPTVYVGDGINDAPAMVAATVGLAMGQRSEVTTEAAGAVLMDNTLGRVDDLMHIGRRMRRIALQSAVGGMVLSLAGMLLAAMGYLPPVAGAISQEFIDILAVLNALRAAWPQGELSDYGEQLPE</sequence>
<dbReference type="Pfam" id="PF00122">
    <property type="entry name" value="E1-E2_ATPase"/>
    <property type="match status" value="1"/>
</dbReference>
<feature type="domain" description="P-type ATPase A" evidence="9">
    <location>
        <begin position="122"/>
        <end position="221"/>
    </location>
</feature>
<evidence type="ECO:0000256" key="8">
    <source>
        <dbReference type="RuleBase" id="RU362081"/>
    </source>
</evidence>
<dbReference type="InterPro" id="IPR023298">
    <property type="entry name" value="ATPase_P-typ_TM_dom_sf"/>
</dbReference>
<dbReference type="NCBIfam" id="TIGR01525">
    <property type="entry name" value="ATPase-IB_hvy"/>
    <property type="match status" value="1"/>
</dbReference>
<dbReference type="InterPro" id="IPR059000">
    <property type="entry name" value="ATPase_P-type_domA"/>
</dbReference>
<dbReference type="GO" id="GO:0005886">
    <property type="term" value="C:plasma membrane"/>
    <property type="evidence" value="ECO:0007669"/>
    <property type="project" value="UniProtKB-SubCell"/>
</dbReference>
<dbReference type="InterPro" id="IPR018303">
    <property type="entry name" value="ATPase_P-typ_P_site"/>
</dbReference>
<dbReference type="GO" id="GO:0016463">
    <property type="term" value="F:P-type zinc transporter activity"/>
    <property type="evidence" value="ECO:0007669"/>
    <property type="project" value="UniProtKB-EC"/>
</dbReference>
<accession>A0A2S8GA09</accession>
<evidence type="ECO:0000256" key="6">
    <source>
        <dbReference type="ARBA" id="ARBA00039097"/>
    </source>
</evidence>
<evidence type="ECO:0000313" key="10">
    <source>
        <dbReference type="EMBL" id="PQO41302.1"/>
    </source>
</evidence>
<gene>
    <name evidence="10" type="ORF">C5Y96_00500</name>
</gene>
<feature type="transmembrane region" description="Helical" evidence="8">
    <location>
        <begin position="42"/>
        <end position="61"/>
    </location>
</feature>
<dbReference type="PANTHER" id="PTHR48085">
    <property type="entry name" value="CADMIUM/ZINC-TRANSPORTING ATPASE HMA2-RELATED"/>
    <property type="match status" value="1"/>
</dbReference>
<dbReference type="PANTHER" id="PTHR48085:SF5">
    <property type="entry name" value="CADMIUM_ZINC-TRANSPORTING ATPASE HMA4-RELATED"/>
    <property type="match status" value="1"/>
</dbReference>
<dbReference type="InterPro" id="IPR023214">
    <property type="entry name" value="HAD_sf"/>
</dbReference>
<dbReference type="SUPFAM" id="SSF81665">
    <property type="entry name" value="Calcium ATPase, transmembrane domain M"/>
    <property type="match status" value="1"/>
</dbReference>
<dbReference type="PRINTS" id="PR00119">
    <property type="entry name" value="CATATPASE"/>
</dbReference>
<dbReference type="Gene3D" id="2.70.150.10">
    <property type="entry name" value="Calcium-transporting ATPase, cytoplasmic transduction domain A"/>
    <property type="match status" value="1"/>
</dbReference>
<feature type="transmembrane region" description="Helical" evidence="8">
    <location>
        <begin position="562"/>
        <end position="586"/>
    </location>
</feature>
<dbReference type="AlphaFoldDB" id="A0A2S8GA09"/>
<evidence type="ECO:0000256" key="3">
    <source>
        <dbReference type="ARBA" id="ARBA00022692"/>
    </source>
</evidence>
<evidence type="ECO:0000256" key="4">
    <source>
        <dbReference type="ARBA" id="ARBA00022989"/>
    </source>
</evidence>
<dbReference type="OrthoDB" id="211392at2"/>
<dbReference type="InterPro" id="IPR008250">
    <property type="entry name" value="ATPase_P-typ_transduc_dom_A_sf"/>
</dbReference>
<dbReference type="GO" id="GO:0005524">
    <property type="term" value="F:ATP binding"/>
    <property type="evidence" value="ECO:0007669"/>
    <property type="project" value="UniProtKB-UniRule"/>
</dbReference>
<keyword evidence="4 8" id="KW-1133">Transmembrane helix</keyword>
<feature type="transmembrane region" description="Helical" evidence="8">
    <location>
        <begin position="262"/>
        <end position="289"/>
    </location>
</feature>
<evidence type="ECO:0000259" key="9">
    <source>
        <dbReference type="Pfam" id="PF00122"/>
    </source>
</evidence>
<reference evidence="10 11" key="1">
    <citation type="submission" date="2018-02" db="EMBL/GenBank/DDBJ databases">
        <title>Comparative genomes isolates from brazilian mangrove.</title>
        <authorList>
            <person name="Araujo J.E."/>
            <person name="Taketani R.G."/>
            <person name="Silva M.C.P."/>
            <person name="Loureco M.V."/>
            <person name="Andreote F.D."/>
        </authorList>
    </citation>
    <scope>NUCLEOTIDE SEQUENCE [LARGE SCALE GENOMIC DNA]</scope>
    <source>
        <strain evidence="10 11">HEX-2 MGV</strain>
    </source>
</reference>
<evidence type="ECO:0000313" key="11">
    <source>
        <dbReference type="Proteomes" id="UP000240009"/>
    </source>
</evidence>
<dbReference type="GO" id="GO:0015086">
    <property type="term" value="F:cadmium ion transmembrane transporter activity"/>
    <property type="evidence" value="ECO:0007669"/>
    <property type="project" value="TreeGrafter"/>
</dbReference>
<dbReference type="InterPro" id="IPR001757">
    <property type="entry name" value="P_typ_ATPase"/>
</dbReference>
<dbReference type="PROSITE" id="PS00154">
    <property type="entry name" value="ATPASE_E1_E2"/>
    <property type="match status" value="1"/>
</dbReference>
<dbReference type="GO" id="GO:0046872">
    <property type="term" value="F:metal ion binding"/>
    <property type="evidence" value="ECO:0007669"/>
    <property type="project" value="UniProtKB-KW"/>
</dbReference>
<dbReference type="Proteomes" id="UP000240009">
    <property type="component" value="Unassembled WGS sequence"/>
</dbReference>
<keyword evidence="5 8" id="KW-0472">Membrane</keyword>
<evidence type="ECO:0000256" key="1">
    <source>
        <dbReference type="ARBA" id="ARBA00004370"/>
    </source>
</evidence>
<dbReference type="SUPFAM" id="SSF81653">
    <property type="entry name" value="Calcium ATPase, transduction domain A"/>
    <property type="match status" value="1"/>
</dbReference>
<dbReference type="InterPro" id="IPR023299">
    <property type="entry name" value="ATPase_P-typ_cyto_dom_N"/>
</dbReference>
<keyword evidence="8" id="KW-1003">Cell membrane</keyword>
<feature type="transmembrane region" description="Helical" evidence="8">
    <location>
        <begin position="236"/>
        <end position="256"/>
    </location>
</feature>
<evidence type="ECO:0000256" key="5">
    <source>
        <dbReference type="ARBA" id="ARBA00023136"/>
    </source>
</evidence>
<feature type="transmembrane region" description="Helical" evidence="8">
    <location>
        <begin position="73"/>
        <end position="97"/>
    </location>
</feature>
<dbReference type="InterPro" id="IPR027256">
    <property type="entry name" value="P-typ_ATPase_IB"/>
</dbReference>
<keyword evidence="3 8" id="KW-0812">Transmembrane</keyword>
<dbReference type="Gene3D" id="3.40.1110.10">
    <property type="entry name" value="Calcium-transporting ATPase, cytoplasmic domain N"/>
    <property type="match status" value="1"/>
</dbReference>
<dbReference type="EMBL" id="PUIA01000003">
    <property type="protein sequence ID" value="PQO41302.1"/>
    <property type="molecule type" value="Genomic_DNA"/>
</dbReference>
<dbReference type="Pfam" id="PF00702">
    <property type="entry name" value="Hydrolase"/>
    <property type="match status" value="1"/>
</dbReference>
<evidence type="ECO:0000256" key="7">
    <source>
        <dbReference type="ARBA" id="ARBA00047308"/>
    </source>
</evidence>
<comment type="catalytic activity">
    <reaction evidence="7">
        <text>Zn(2+)(in) + ATP + H2O = Zn(2+)(out) + ADP + phosphate + H(+)</text>
        <dbReference type="Rhea" id="RHEA:20621"/>
        <dbReference type="ChEBI" id="CHEBI:15377"/>
        <dbReference type="ChEBI" id="CHEBI:15378"/>
        <dbReference type="ChEBI" id="CHEBI:29105"/>
        <dbReference type="ChEBI" id="CHEBI:30616"/>
        <dbReference type="ChEBI" id="CHEBI:43474"/>
        <dbReference type="ChEBI" id="CHEBI:456216"/>
        <dbReference type="EC" id="7.2.2.12"/>
    </reaction>
</comment>
<keyword evidence="8" id="KW-0547">Nucleotide-binding</keyword>
<comment type="caution">
    <text evidence="10">The sequence shown here is derived from an EMBL/GenBank/DDBJ whole genome shotgun (WGS) entry which is preliminary data.</text>
</comment>
<dbReference type="Gene3D" id="3.40.50.1000">
    <property type="entry name" value="HAD superfamily/HAD-like"/>
    <property type="match status" value="1"/>
</dbReference>
<name>A0A2S8GA09_9BACT</name>
<dbReference type="EC" id="7.2.2.12" evidence="6"/>
<keyword evidence="8" id="KW-0479">Metal-binding</keyword>
<comment type="subcellular location">
    <subcellularLocation>
        <location evidence="8">Cell membrane</location>
    </subcellularLocation>
    <subcellularLocation>
        <location evidence="1">Membrane</location>
    </subcellularLocation>
</comment>